<organism evidence="1">
    <name type="scientific">uncultured Caudovirales phage</name>
    <dbReference type="NCBI Taxonomy" id="2100421"/>
    <lineage>
        <taxon>Viruses</taxon>
        <taxon>Duplodnaviria</taxon>
        <taxon>Heunggongvirae</taxon>
        <taxon>Uroviricota</taxon>
        <taxon>Caudoviricetes</taxon>
        <taxon>Peduoviridae</taxon>
        <taxon>Maltschvirus</taxon>
        <taxon>Maltschvirus maltsch</taxon>
    </lineage>
</organism>
<name>A0A6J5L4S8_9CAUD</name>
<dbReference type="EMBL" id="LR796199">
    <property type="protein sequence ID" value="CAB4126929.1"/>
    <property type="molecule type" value="Genomic_DNA"/>
</dbReference>
<gene>
    <name evidence="1" type="ORF">UFOVP81_38</name>
</gene>
<proteinExistence type="predicted"/>
<sequence>MFIPFAPYGKTYAISGSASASTPVLIQYTPGLIKKAHYRVVNNGTVVIYLVLSSTATNAVVPTAGTPTYSMPIMPGAVEIIRGPEDAYASVITSSGTSTVFITPGQGL</sequence>
<evidence type="ECO:0000313" key="1">
    <source>
        <dbReference type="EMBL" id="CAB4126929.1"/>
    </source>
</evidence>
<accession>A0A6J5L4S8</accession>
<protein>
    <submittedName>
        <fullName evidence="1">Uncharacterized protein</fullName>
    </submittedName>
</protein>
<reference evidence="1" key="1">
    <citation type="submission" date="2020-04" db="EMBL/GenBank/DDBJ databases">
        <authorList>
            <person name="Chiriac C."/>
            <person name="Salcher M."/>
            <person name="Ghai R."/>
            <person name="Kavagutti S V."/>
        </authorList>
    </citation>
    <scope>NUCLEOTIDE SEQUENCE</scope>
</reference>